<name>A0A4R5KEM3_9MICC</name>
<evidence type="ECO:0000256" key="1">
    <source>
        <dbReference type="SAM" id="Phobius"/>
    </source>
</evidence>
<feature type="transmembrane region" description="Helical" evidence="1">
    <location>
        <begin position="437"/>
        <end position="461"/>
    </location>
</feature>
<evidence type="ECO:0000313" key="2">
    <source>
        <dbReference type="EMBL" id="TDF93412.1"/>
    </source>
</evidence>
<keyword evidence="3" id="KW-1185">Reference proteome</keyword>
<feature type="transmembrane region" description="Helical" evidence="1">
    <location>
        <begin position="75"/>
        <end position="97"/>
    </location>
</feature>
<dbReference type="OrthoDB" id="2014935at2"/>
<evidence type="ECO:0000313" key="3">
    <source>
        <dbReference type="Proteomes" id="UP000295511"/>
    </source>
</evidence>
<dbReference type="AlphaFoldDB" id="A0A4R5KEM3"/>
<gene>
    <name evidence="2" type="ORF">E1809_16340</name>
</gene>
<feature type="transmembrane region" description="Helical" evidence="1">
    <location>
        <begin position="511"/>
        <end position="530"/>
    </location>
</feature>
<dbReference type="EMBL" id="SMRU01000019">
    <property type="protein sequence ID" value="TDF93412.1"/>
    <property type="molecule type" value="Genomic_DNA"/>
</dbReference>
<feature type="transmembrane region" description="Helical" evidence="1">
    <location>
        <begin position="468"/>
        <end position="491"/>
    </location>
</feature>
<protein>
    <submittedName>
        <fullName evidence="2">Uncharacterized protein</fullName>
    </submittedName>
</protein>
<accession>A0A4R5KEM3</accession>
<organism evidence="2 3">
    <name type="scientific">Arthrobacter terricola</name>
    <dbReference type="NCBI Taxonomy" id="2547396"/>
    <lineage>
        <taxon>Bacteria</taxon>
        <taxon>Bacillati</taxon>
        <taxon>Actinomycetota</taxon>
        <taxon>Actinomycetes</taxon>
        <taxon>Micrococcales</taxon>
        <taxon>Micrococcaceae</taxon>
        <taxon>Arthrobacter</taxon>
    </lineage>
</organism>
<feature type="transmembrane region" description="Helical" evidence="1">
    <location>
        <begin position="301"/>
        <end position="326"/>
    </location>
</feature>
<feature type="transmembrane region" description="Helical" evidence="1">
    <location>
        <begin position="127"/>
        <end position="150"/>
    </location>
</feature>
<feature type="transmembrane region" description="Helical" evidence="1">
    <location>
        <begin position="156"/>
        <end position="177"/>
    </location>
</feature>
<proteinExistence type="predicted"/>
<feature type="transmembrane region" description="Helical" evidence="1">
    <location>
        <begin position="242"/>
        <end position="262"/>
    </location>
</feature>
<dbReference type="RefSeq" id="WP_133205302.1">
    <property type="nucleotide sequence ID" value="NZ_SMRU01000019.1"/>
</dbReference>
<keyword evidence="1" id="KW-0472">Membrane</keyword>
<reference evidence="2 3" key="1">
    <citation type="submission" date="2019-03" db="EMBL/GenBank/DDBJ databases">
        <title>Whole genome sequence of Arthrobacter sp JH1-1.</title>
        <authorList>
            <person name="Trinh H.N."/>
        </authorList>
    </citation>
    <scope>NUCLEOTIDE SEQUENCE [LARGE SCALE GENOMIC DNA]</scope>
    <source>
        <strain evidence="2 3">JH1-1</strain>
    </source>
</reference>
<keyword evidence="1" id="KW-1133">Transmembrane helix</keyword>
<dbReference type="Proteomes" id="UP000295511">
    <property type="component" value="Unassembled WGS sequence"/>
</dbReference>
<sequence length="540" mass="55944">MSTVVTLFLQRLRRDRLQMLIWIVGIGLLVEFSVSAVKQSYGDVAGRQNILELAVANPSILMLRGTPEGSGLDQFIFFDIFTFIAVLVGLMSTFLAVRHSRAEEESGRAELLAATPAGRTLPTVVTVAYGAVANLVVGLVVALAFVAGGLDVAGSFVAGSATAAVGLSFLAFGLFAAQLMRTSRGANGVAAAAVMAAYAVRGIGDALGTPSADHLHTTVAWWSWISPIGWAQQTLAYDKNTLTPLLLSLAFTAVLLVLVFSLQSQRDSGASLLAGRPGRMDARGSLSSSTSLAWRLQWPTVVGWCAGSAFAGILTGTLAHAVAGAADADPNMEKIMASLIPGGKGSLVQLFISAIFVMVGILAAACATQVIIRMRQEEVAGTAEQVLATPVSRNRWLTGYLAVGAASIILVLLSGAITSSVSALAVGDASARIGDSFAAAAAQLPAALVYLTVLALVFVALPGWTIGLSWTLLGLGTVFGLFGGLVGMPDWLRDLSPFTHSPVPVGTSTDWSGGIWMLCIAVAVGAVAVASMRRRELNSA</sequence>
<feature type="transmembrane region" description="Helical" evidence="1">
    <location>
        <begin position="346"/>
        <end position="367"/>
    </location>
</feature>
<comment type="caution">
    <text evidence="2">The sequence shown here is derived from an EMBL/GenBank/DDBJ whole genome shotgun (WGS) entry which is preliminary data.</text>
</comment>
<feature type="transmembrane region" description="Helical" evidence="1">
    <location>
        <begin position="397"/>
        <end position="417"/>
    </location>
</feature>
<keyword evidence="1" id="KW-0812">Transmembrane</keyword>
<feature type="transmembrane region" description="Helical" evidence="1">
    <location>
        <begin position="189"/>
        <end position="207"/>
    </location>
</feature>
<feature type="transmembrane region" description="Helical" evidence="1">
    <location>
        <begin position="20"/>
        <end position="37"/>
    </location>
</feature>